<sequence>MYAIGRLSELSGVKVPTIRFYETRGLIDPPGRTAGNQRRYDRAALERLRFIRHARDLGLPLDDVIDLLSLEGATGPSLNRAHAIARNQRDGLRSRIARLQALEAELDRIVMACDHLHAGPDSTCAVLHALGHHDDCAAPHDAPVSGPLS</sequence>
<dbReference type="SUPFAM" id="SSF46955">
    <property type="entry name" value="Putative DNA-binding domain"/>
    <property type="match status" value="1"/>
</dbReference>
<dbReference type="CDD" id="cd04785">
    <property type="entry name" value="HTH_CadR-PbrR-like"/>
    <property type="match status" value="1"/>
</dbReference>
<evidence type="ECO:0000256" key="2">
    <source>
        <dbReference type="ARBA" id="ARBA00023015"/>
    </source>
</evidence>
<keyword evidence="3" id="KW-0238">DNA-binding</keyword>
<dbReference type="PROSITE" id="PS00552">
    <property type="entry name" value="HTH_MERR_1"/>
    <property type="match status" value="1"/>
</dbReference>
<evidence type="ECO:0000259" key="5">
    <source>
        <dbReference type="PROSITE" id="PS50937"/>
    </source>
</evidence>
<protein>
    <submittedName>
        <fullName evidence="6">Helix-turn-helix domain-containing protein</fullName>
    </submittedName>
</protein>
<dbReference type="PANTHER" id="PTHR30204:SF69">
    <property type="entry name" value="MERR-FAMILY TRANSCRIPTIONAL REGULATOR"/>
    <property type="match status" value="1"/>
</dbReference>
<dbReference type="Gene3D" id="1.10.1660.10">
    <property type="match status" value="1"/>
</dbReference>
<keyword evidence="2" id="KW-0805">Transcription regulation</keyword>
<reference evidence="6 7" key="1">
    <citation type="submission" date="2019-05" db="EMBL/GenBank/DDBJ databases">
        <title>Marivita sp. nov. isolated from sea sediment.</title>
        <authorList>
            <person name="Kim W."/>
        </authorList>
    </citation>
    <scope>NUCLEOTIDE SEQUENCE [LARGE SCALE GENOMIC DNA]</scope>
    <source>
        <strain evidence="6 7">CAU 1492</strain>
    </source>
</reference>
<evidence type="ECO:0000256" key="4">
    <source>
        <dbReference type="ARBA" id="ARBA00023163"/>
    </source>
</evidence>
<proteinExistence type="predicted"/>
<evidence type="ECO:0000313" key="7">
    <source>
        <dbReference type="Proteomes" id="UP001191082"/>
    </source>
</evidence>
<comment type="caution">
    <text evidence="6">The sequence shown here is derived from an EMBL/GenBank/DDBJ whole genome shotgun (WGS) entry which is preliminary data.</text>
</comment>
<dbReference type="Proteomes" id="UP001191082">
    <property type="component" value="Unassembled WGS sequence"/>
</dbReference>
<dbReference type="PRINTS" id="PR00040">
    <property type="entry name" value="HTHMERR"/>
</dbReference>
<dbReference type="Pfam" id="PF13411">
    <property type="entry name" value="MerR_1"/>
    <property type="match status" value="1"/>
</dbReference>
<keyword evidence="4" id="KW-0804">Transcription</keyword>
<organism evidence="6 7">
    <name type="scientific">Arenibacterium halophilum</name>
    <dbReference type="NCBI Taxonomy" id="2583821"/>
    <lineage>
        <taxon>Bacteria</taxon>
        <taxon>Pseudomonadati</taxon>
        <taxon>Pseudomonadota</taxon>
        <taxon>Alphaproteobacteria</taxon>
        <taxon>Rhodobacterales</taxon>
        <taxon>Paracoccaceae</taxon>
        <taxon>Arenibacterium</taxon>
    </lineage>
</organism>
<dbReference type="SMART" id="SM00422">
    <property type="entry name" value="HTH_MERR"/>
    <property type="match status" value="1"/>
</dbReference>
<dbReference type="PANTHER" id="PTHR30204">
    <property type="entry name" value="REDOX-CYCLING DRUG-SENSING TRANSCRIPTIONAL ACTIVATOR SOXR"/>
    <property type="match status" value="1"/>
</dbReference>
<gene>
    <name evidence="6" type="ORF">FGK64_09285</name>
</gene>
<evidence type="ECO:0000256" key="1">
    <source>
        <dbReference type="ARBA" id="ARBA00022491"/>
    </source>
</evidence>
<dbReference type="RefSeq" id="WP_138863532.1">
    <property type="nucleotide sequence ID" value="NZ_VCPC01000002.1"/>
</dbReference>
<dbReference type="EMBL" id="VCPC01000002">
    <property type="protein sequence ID" value="TMV12976.1"/>
    <property type="molecule type" value="Genomic_DNA"/>
</dbReference>
<dbReference type="InterPro" id="IPR047057">
    <property type="entry name" value="MerR_fam"/>
</dbReference>
<evidence type="ECO:0000313" key="6">
    <source>
        <dbReference type="EMBL" id="TMV12976.1"/>
    </source>
</evidence>
<name>A0ABY2X9C2_9RHOB</name>
<dbReference type="InterPro" id="IPR000551">
    <property type="entry name" value="MerR-type_HTH_dom"/>
</dbReference>
<accession>A0ABY2X9C2</accession>
<dbReference type="PROSITE" id="PS50937">
    <property type="entry name" value="HTH_MERR_2"/>
    <property type="match status" value="1"/>
</dbReference>
<feature type="domain" description="HTH merR-type" evidence="5">
    <location>
        <begin position="1"/>
        <end position="70"/>
    </location>
</feature>
<keyword evidence="1" id="KW-0678">Repressor</keyword>
<dbReference type="InterPro" id="IPR009061">
    <property type="entry name" value="DNA-bd_dom_put_sf"/>
</dbReference>
<evidence type="ECO:0000256" key="3">
    <source>
        <dbReference type="ARBA" id="ARBA00023125"/>
    </source>
</evidence>
<keyword evidence="7" id="KW-1185">Reference proteome</keyword>